<accession>A0ABT5L382</accession>
<protein>
    <submittedName>
        <fullName evidence="3">DUF2897 family protein</fullName>
    </submittedName>
</protein>
<organism evidence="3 4">
    <name type="scientific">Alteromonas gilva</name>
    <dbReference type="NCBI Taxonomy" id="2987522"/>
    <lineage>
        <taxon>Bacteria</taxon>
        <taxon>Pseudomonadati</taxon>
        <taxon>Pseudomonadota</taxon>
        <taxon>Gammaproteobacteria</taxon>
        <taxon>Alteromonadales</taxon>
        <taxon>Alteromonadaceae</taxon>
        <taxon>Alteromonas/Salinimonas group</taxon>
        <taxon>Alteromonas</taxon>
    </lineage>
</organism>
<dbReference type="EMBL" id="JAQQXP010000001">
    <property type="protein sequence ID" value="MDC8831494.1"/>
    <property type="molecule type" value="Genomic_DNA"/>
</dbReference>
<dbReference type="RefSeq" id="WP_273640834.1">
    <property type="nucleotide sequence ID" value="NZ_JAQQXP010000001.1"/>
</dbReference>
<proteinExistence type="predicted"/>
<comment type="caution">
    <text evidence="3">The sequence shown here is derived from an EMBL/GenBank/DDBJ whole genome shotgun (WGS) entry which is preliminary data.</text>
</comment>
<feature type="transmembrane region" description="Helical" evidence="2">
    <location>
        <begin position="6"/>
        <end position="24"/>
    </location>
</feature>
<dbReference type="Pfam" id="PF11446">
    <property type="entry name" value="DUF2897"/>
    <property type="match status" value="1"/>
</dbReference>
<gene>
    <name evidence="3" type="ORF">OIK42_12055</name>
</gene>
<feature type="compositionally biased region" description="Basic and acidic residues" evidence="1">
    <location>
        <begin position="73"/>
        <end position="85"/>
    </location>
</feature>
<keyword evidence="2" id="KW-0472">Membrane</keyword>
<keyword evidence="2" id="KW-0812">Transmembrane</keyword>
<name>A0ABT5L382_9ALTE</name>
<evidence type="ECO:0000313" key="3">
    <source>
        <dbReference type="EMBL" id="MDC8831494.1"/>
    </source>
</evidence>
<reference evidence="3 4" key="1">
    <citation type="submission" date="2022-10" db="EMBL/GenBank/DDBJ databases">
        <title>Alteromonas sp. chi3 Genome sequencing.</title>
        <authorList>
            <person name="Park S."/>
        </authorList>
    </citation>
    <scope>NUCLEOTIDE SEQUENCE [LARGE SCALE GENOMIC DNA]</scope>
    <source>
        <strain evidence="4">chi3</strain>
    </source>
</reference>
<evidence type="ECO:0000256" key="1">
    <source>
        <dbReference type="SAM" id="MobiDB-lite"/>
    </source>
</evidence>
<dbReference type="Proteomes" id="UP001218788">
    <property type="component" value="Unassembled WGS sequence"/>
</dbReference>
<feature type="compositionally biased region" description="Basic and acidic residues" evidence="1">
    <location>
        <begin position="44"/>
        <end position="56"/>
    </location>
</feature>
<dbReference type="InterPro" id="IPR021550">
    <property type="entry name" value="DUF2897"/>
</dbReference>
<keyword evidence="2" id="KW-1133">Transmembrane helix</keyword>
<sequence>MSTWAVIGIIAIVLGVIVSNIMLLKYSAKFKMPKTYTPPSASRSEAEPEVEVKPEAENDDENSPRSTTAAKTNVEHGSDAKPDKR</sequence>
<feature type="region of interest" description="Disordered" evidence="1">
    <location>
        <begin position="34"/>
        <end position="85"/>
    </location>
</feature>
<evidence type="ECO:0000313" key="4">
    <source>
        <dbReference type="Proteomes" id="UP001218788"/>
    </source>
</evidence>
<evidence type="ECO:0000256" key="2">
    <source>
        <dbReference type="SAM" id="Phobius"/>
    </source>
</evidence>
<keyword evidence="4" id="KW-1185">Reference proteome</keyword>